<evidence type="ECO:0000313" key="2">
    <source>
        <dbReference type="EMBL" id="MPC49191.1"/>
    </source>
</evidence>
<protein>
    <submittedName>
        <fullName evidence="2">Uncharacterized protein</fullName>
    </submittedName>
</protein>
<evidence type="ECO:0000313" key="3">
    <source>
        <dbReference type="Proteomes" id="UP000324222"/>
    </source>
</evidence>
<dbReference type="AlphaFoldDB" id="A0A5B7FP12"/>
<keyword evidence="3" id="KW-1185">Reference proteome</keyword>
<proteinExistence type="predicted"/>
<dbReference type="EMBL" id="VSRR010008724">
    <property type="protein sequence ID" value="MPC49191.1"/>
    <property type="molecule type" value="Genomic_DNA"/>
</dbReference>
<reference evidence="2 3" key="1">
    <citation type="submission" date="2019-05" db="EMBL/GenBank/DDBJ databases">
        <title>Another draft genome of Portunus trituberculatus and its Hox gene families provides insights of decapod evolution.</title>
        <authorList>
            <person name="Jeong J.-H."/>
            <person name="Song I."/>
            <person name="Kim S."/>
            <person name="Choi T."/>
            <person name="Kim D."/>
            <person name="Ryu S."/>
            <person name="Kim W."/>
        </authorList>
    </citation>
    <scope>NUCLEOTIDE SEQUENCE [LARGE SCALE GENOMIC DNA]</scope>
    <source>
        <tissue evidence="2">Muscle</tissue>
    </source>
</reference>
<feature type="region of interest" description="Disordered" evidence="1">
    <location>
        <begin position="19"/>
        <end position="38"/>
    </location>
</feature>
<name>A0A5B7FP12_PORTR</name>
<evidence type="ECO:0000256" key="1">
    <source>
        <dbReference type="SAM" id="MobiDB-lite"/>
    </source>
</evidence>
<organism evidence="2 3">
    <name type="scientific">Portunus trituberculatus</name>
    <name type="common">Swimming crab</name>
    <name type="synonym">Neptunus trituberculatus</name>
    <dbReference type="NCBI Taxonomy" id="210409"/>
    <lineage>
        <taxon>Eukaryota</taxon>
        <taxon>Metazoa</taxon>
        <taxon>Ecdysozoa</taxon>
        <taxon>Arthropoda</taxon>
        <taxon>Crustacea</taxon>
        <taxon>Multicrustacea</taxon>
        <taxon>Malacostraca</taxon>
        <taxon>Eumalacostraca</taxon>
        <taxon>Eucarida</taxon>
        <taxon>Decapoda</taxon>
        <taxon>Pleocyemata</taxon>
        <taxon>Brachyura</taxon>
        <taxon>Eubrachyura</taxon>
        <taxon>Portunoidea</taxon>
        <taxon>Portunidae</taxon>
        <taxon>Portuninae</taxon>
        <taxon>Portunus</taxon>
    </lineage>
</organism>
<dbReference type="Proteomes" id="UP000324222">
    <property type="component" value="Unassembled WGS sequence"/>
</dbReference>
<gene>
    <name evidence="2" type="ORF">E2C01_042986</name>
</gene>
<accession>A0A5B7FP12</accession>
<comment type="caution">
    <text evidence="2">The sequence shown here is derived from an EMBL/GenBank/DDBJ whole genome shotgun (WGS) entry which is preliminary data.</text>
</comment>
<sequence length="148" mass="16535">MNPLSCGIFKARPPERKELIANSRSPSTRTHHRAPPNPSYYFQTPMSTSLPRSHSQQVTVKPHPVLYCSFSIVYSTFHAPRSNGSPHTPTSFPLDLLTPVSGFLRLPQAVHTCLQHRPPVSKILPSLSLSIPYLSRKRARRTPSSSVQ</sequence>